<dbReference type="OrthoDB" id="3548456at2759"/>
<dbReference type="AlphaFoldDB" id="A0A5N6KEJ7"/>
<dbReference type="Proteomes" id="UP000326757">
    <property type="component" value="Unassembled WGS sequence"/>
</dbReference>
<feature type="chain" id="PRO_5024896158" description="Dickkopf N-terminal cysteine-rich domain-containing protein" evidence="1">
    <location>
        <begin position="19"/>
        <end position="330"/>
    </location>
</feature>
<comment type="caution">
    <text evidence="2">The sequence shown here is derived from an EMBL/GenBank/DDBJ whole genome shotgun (WGS) entry which is preliminary data.</text>
</comment>
<feature type="signal peptide" evidence="1">
    <location>
        <begin position="1"/>
        <end position="18"/>
    </location>
</feature>
<keyword evidence="1" id="KW-0732">Signal</keyword>
<evidence type="ECO:0000313" key="2">
    <source>
        <dbReference type="EMBL" id="KAB8302173.1"/>
    </source>
</evidence>
<dbReference type="EMBL" id="VIGI01000003">
    <property type="protein sequence ID" value="KAB8302173.1"/>
    <property type="molecule type" value="Genomic_DNA"/>
</dbReference>
<keyword evidence="3" id="KW-1185">Reference proteome</keyword>
<name>A0A5N6KEJ7_MONLA</name>
<evidence type="ECO:0000313" key="3">
    <source>
        <dbReference type="Proteomes" id="UP000326757"/>
    </source>
</evidence>
<organism evidence="2 3">
    <name type="scientific">Monilinia laxa</name>
    <name type="common">Brown rot fungus</name>
    <name type="synonym">Sclerotinia laxa</name>
    <dbReference type="NCBI Taxonomy" id="61186"/>
    <lineage>
        <taxon>Eukaryota</taxon>
        <taxon>Fungi</taxon>
        <taxon>Dikarya</taxon>
        <taxon>Ascomycota</taxon>
        <taxon>Pezizomycotina</taxon>
        <taxon>Leotiomycetes</taxon>
        <taxon>Helotiales</taxon>
        <taxon>Sclerotiniaceae</taxon>
        <taxon>Monilinia</taxon>
    </lineage>
</organism>
<accession>A0A5N6KEJ7</accession>
<evidence type="ECO:0008006" key="4">
    <source>
        <dbReference type="Google" id="ProtNLM"/>
    </source>
</evidence>
<proteinExistence type="predicted"/>
<sequence>MLLSTLAILMIAIFSTLAIPLAAPDPHANFVAKAIALEEECMNQGHCVHAPCYKNSGLECRVDGMRFCEFDNPPRRSTLSTFFEIFQNFRARVFSDVNSFPIPPTHQLGDEVMGEDEDTTTQLKVKIDMKLESYLKLGDEIIAATNRCSKAGSSCDILEGEHCCPSLVCYKSRGSGAGECHSPVDERSEDEEILDVLRKPCLSLEKTINTMSDEQTEQKKDEKIKEANKWDLLQMVEVPPRLDDITELPKCKSINMKCNPINFECRKARRDELDEKKITSGTKYEDEKYGGKFQRLLGHWKGQTLRYLREAIGAENGESGKIDDDEALSP</sequence>
<gene>
    <name evidence="2" type="ORF">EYC80_005620</name>
</gene>
<evidence type="ECO:0000256" key="1">
    <source>
        <dbReference type="SAM" id="SignalP"/>
    </source>
</evidence>
<reference evidence="2 3" key="1">
    <citation type="submission" date="2019-06" db="EMBL/GenBank/DDBJ databases">
        <title>Genome Sequence of the Brown Rot Fungal Pathogen Monilinia laxa.</title>
        <authorList>
            <person name="De Miccolis Angelini R.M."/>
            <person name="Landi L."/>
            <person name="Abate D."/>
            <person name="Pollastro S."/>
            <person name="Romanazzi G."/>
            <person name="Faretra F."/>
        </authorList>
    </citation>
    <scope>NUCLEOTIDE SEQUENCE [LARGE SCALE GENOMIC DNA]</scope>
    <source>
        <strain evidence="2 3">Mlax316</strain>
    </source>
</reference>
<protein>
    <recommendedName>
        <fullName evidence="4">Dickkopf N-terminal cysteine-rich domain-containing protein</fullName>
    </recommendedName>
</protein>